<dbReference type="Pfam" id="PF14559">
    <property type="entry name" value="TPR_19"/>
    <property type="match status" value="1"/>
</dbReference>
<evidence type="ECO:0000313" key="3">
    <source>
        <dbReference type="Proteomes" id="UP001250932"/>
    </source>
</evidence>
<reference evidence="2 3" key="1">
    <citation type="journal article" date="2023" name="ISME J.">
        <title>Cultivation and genomic characterization of novel and ubiquitous marine nitrite-oxidizing bacteria from the Nitrospirales.</title>
        <authorList>
            <person name="Mueller A.J."/>
            <person name="Daebeler A."/>
            <person name="Herbold C.W."/>
            <person name="Kirkegaard R.H."/>
            <person name="Daims H."/>
        </authorList>
    </citation>
    <scope>NUCLEOTIDE SEQUENCE [LARGE SCALE GENOMIC DNA]</scope>
    <source>
        <strain evidence="2 3">EB</strain>
    </source>
</reference>
<dbReference type="RefSeq" id="WP_313834078.1">
    <property type="nucleotide sequence ID" value="NZ_JAQOUE010000001.1"/>
</dbReference>
<dbReference type="SMART" id="SM00028">
    <property type="entry name" value="TPR"/>
    <property type="match status" value="2"/>
</dbReference>
<dbReference type="Gene3D" id="1.25.40.10">
    <property type="entry name" value="Tetratricopeptide repeat domain"/>
    <property type="match status" value="1"/>
</dbReference>
<keyword evidence="1" id="KW-0802">TPR repeat</keyword>
<dbReference type="Proteomes" id="UP001250932">
    <property type="component" value="Unassembled WGS sequence"/>
</dbReference>
<keyword evidence="3" id="KW-1185">Reference proteome</keyword>
<evidence type="ECO:0000256" key="1">
    <source>
        <dbReference type="PROSITE-ProRule" id="PRU00339"/>
    </source>
</evidence>
<organism evidence="2 3">
    <name type="scientific">Candidatus Nitronereus thalassa</name>
    <dbReference type="NCBI Taxonomy" id="3020898"/>
    <lineage>
        <taxon>Bacteria</taxon>
        <taxon>Pseudomonadati</taxon>
        <taxon>Nitrospirota</taxon>
        <taxon>Nitrospiria</taxon>
        <taxon>Nitrospirales</taxon>
        <taxon>Nitrospiraceae</taxon>
        <taxon>Candidatus Nitronereus</taxon>
    </lineage>
</organism>
<dbReference type="EMBL" id="JAQOUE010000001">
    <property type="protein sequence ID" value="MDT7043511.1"/>
    <property type="molecule type" value="Genomic_DNA"/>
</dbReference>
<accession>A0ABU3KAR2</accession>
<dbReference type="PROSITE" id="PS50005">
    <property type="entry name" value="TPR"/>
    <property type="match status" value="1"/>
</dbReference>
<name>A0ABU3KAR2_9BACT</name>
<comment type="caution">
    <text evidence="2">The sequence shown here is derived from an EMBL/GenBank/DDBJ whole genome shotgun (WGS) entry which is preliminary data.</text>
</comment>
<evidence type="ECO:0000313" key="2">
    <source>
        <dbReference type="EMBL" id="MDT7043511.1"/>
    </source>
</evidence>
<sequence>MPDPKIEKFIKVLKMDPNDETLWFGLGKAYMADENWAEAIPALESCIKVKPTYSAAIFALAQCLKNNDQPDRCREVCAQGIEVATTNGDLLVIKNLEELRDSL</sequence>
<dbReference type="InterPro" id="IPR011990">
    <property type="entry name" value="TPR-like_helical_dom_sf"/>
</dbReference>
<dbReference type="InterPro" id="IPR019734">
    <property type="entry name" value="TPR_rpt"/>
</dbReference>
<proteinExistence type="predicted"/>
<dbReference type="SUPFAM" id="SSF48452">
    <property type="entry name" value="TPR-like"/>
    <property type="match status" value="1"/>
</dbReference>
<feature type="repeat" description="TPR" evidence="1">
    <location>
        <begin position="20"/>
        <end position="53"/>
    </location>
</feature>
<gene>
    <name evidence="2" type="ORF">PPG34_14225</name>
</gene>
<protein>
    <submittedName>
        <fullName evidence="2">Tetratricopeptide repeat protein</fullName>
    </submittedName>
</protein>